<gene>
    <name evidence="1" type="ORF">OJ996_21810</name>
</gene>
<accession>A0ABT3G8S0</accession>
<evidence type="ECO:0000313" key="1">
    <source>
        <dbReference type="EMBL" id="MCW1916242.1"/>
    </source>
</evidence>
<dbReference type="EMBL" id="JAPDDR010000013">
    <property type="protein sequence ID" value="MCW1916242.1"/>
    <property type="molecule type" value="Genomic_DNA"/>
</dbReference>
<organism evidence="1 2">
    <name type="scientific">Luteolibacter rhizosphaerae</name>
    <dbReference type="NCBI Taxonomy" id="2989719"/>
    <lineage>
        <taxon>Bacteria</taxon>
        <taxon>Pseudomonadati</taxon>
        <taxon>Verrucomicrobiota</taxon>
        <taxon>Verrucomicrobiia</taxon>
        <taxon>Verrucomicrobiales</taxon>
        <taxon>Verrucomicrobiaceae</taxon>
        <taxon>Luteolibacter</taxon>
    </lineage>
</organism>
<reference evidence="1" key="1">
    <citation type="submission" date="2022-10" db="EMBL/GenBank/DDBJ databases">
        <title>Luteolibacter sp. GHJ8, whole genome shotgun sequencing project.</title>
        <authorList>
            <person name="Zhao G."/>
            <person name="Shen L."/>
        </authorList>
    </citation>
    <scope>NUCLEOTIDE SEQUENCE</scope>
    <source>
        <strain evidence="1">GHJ8</strain>
    </source>
</reference>
<proteinExistence type="predicted"/>
<sequence length="123" mass="14236">MGAWGDGNLESDGALDALADICDELFGRVMELLQHPRAHEYDDEEIDELFVRIEMIFALSEKGMVKSAPAPEELEVLFDPYLQRWAEYQRESGDEFPHGREKVIRASFQRLMEIARAYSAWRL</sequence>
<name>A0ABT3G8S0_9BACT</name>
<evidence type="ECO:0000313" key="2">
    <source>
        <dbReference type="Proteomes" id="UP001165653"/>
    </source>
</evidence>
<keyword evidence="2" id="KW-1185">Reference proteome</keyword>
<comment type="caution">
    <text evidence="1">The sequence shown here is derived from an EMBL/GenBank/DDBJ whole genome shotgun (WGS) entry which is preliminary data.</text>
</comment>
<dbReference type="RefSeq" id="WP_264515812.1">
    <property type="nucleotide sequence ID" value="NZ_JAPDDR010000013.1"/>
</dbReference>
<dbReference type="Proteomes" id="UP001165653">
    <property type="component" value="Unassembled WGS sequence"/>
</dbReference>
<protein>
    <submittedName>
        <fullName evidence="1">DUF4259 domain-containing protein</fullName>
    </submittedName>
</protein>